<comment type="subcellular location">
    <subcellularLocation>
        <location evidence="1">Cell membrane</location>
        <topology evidence="1">Multi-pass membrane protein</topology>
    </subcellularLocation>
</comment>
<evidence type="ECO:0000256" key="3">
    <source>
        <dbReference type="ARBA" id="ARBA00022475"/>
    </source>
</evidence>
<feature type="transmembrane region" description="Helical" evidence="8">
    <location>
        <begin position="332"/>
        <end position="353"/>
    </location>
</feature>
<keyword evidence="4 8" id="KW-0812">Transmembrane</keyword>
<comment type="similarity">
    <text evidence="2">Belongs to the UPF0324 family.</text>
</comment>
<comment type="caution">
    <text evidence="9">The sequence shown here is derived from an EMBL/GenBank/DDBJ whole genome shotgun (WGS) entry which is preliminary data.</text>
</comment>
<feature type="transmembrane region" description="Helical" evidence="8">
    <location>
        <begin position="238"/>
        <end position="257"/>
    </location>
</feature>
<dbReference type="PANTHER" id="PTHR30106">
    <property type="entry name" value="INNER MEMBRANE PROTEIN YEIH-RELATED"/>
    <property type="match status" value="1"/>
</dbReference>
<feature type="transmembrane region" description="Helical" evidence="8">
    <location>
        <begin position="278"/>
        <end position="295"/>
    </location>
</feature>
<sequence length="357" mass="37053">MTTQSLHLPHPGKTTAPAAHEDSPHGTSLASGIWPGLLLTGLITAAAFGLREVPAVSAFSPLIIAIVIGMLFHNVIGTPARAKPGVTFTLRKILRFAIILLGLQLTAAQIAEVGAAGLAVIALTLIATFVFTTWLGRLLGVERGLTQLIAAGTSICGASAVIATNTVTYAHDEDVAYAVACVTVFGSIAMFVYPLLPGLLHLDPRAYGLWSGASIHEIAQVIAAAFQDGKQAGEFGTIAKLSRVAMLAPVVIALGLLATRRNRTPGAAHASPRPPMPWFVLGFAALVGVNSIVAIPPDVKGTIITITTILLTMALAAMGLETDIAKLRAKGLRPLLLGAAAFLFIATFSLMLVKITT</sequence>
<evidence type="ECO:0000313" key="9">
    <source>
        <dbReference type="EMBL" id="EKS33578.1"/>
    </source>
</evidence>
<feature type="transmembrane region" description="Helical" evidence="8">
    <location>
        <begin position="55"/>
        <end position="72"/>
    </location>
</feature>
<evidence type="ECO:0000256" key="1">
    <source>
        <dbReference type="ARBA" id="ARBA00004651"/>
    </source>
</evidence>
<dbReference type="PATRIC" id="fig|883079.3.peg.2747"/>
<feature type="region of interest" description="Disordered" evidence="7">
    <location>
        <begin position="1"/>
        <end position="27"/>
    </location>
</feature>
<reference evidence="9 10" key="1">
    <citation type="submission" date="2012-04" db="EMBL/GenBank/DDBJ databases">
        <title>The Genome Sequence of Afipia clevelandensis ATCC 49720.</title>
        <authorList>
            <consortium name="The Broad Institute Genome Sequencing Platform"/>
            <person name="Earl A."/>
            <person name="Ward D."/>
            <person name="Feldgarden M."/>
            <person name="Gevers D."/>
            <person name="Huys G."/>
            <person name="Walker B."/>
            <person name="Young S.K."/>
            <person name="Zeng Q."/>
            <person name="Gargeya S."/>
            <person name="Fitzgerald M."/>
            <person name="Haas B."/>
            <person name="Abouelleil A."/>
            <person name="Alvarado L."/>
            <person name="Arachchi H.M."/>
            <person name="Berlin A."/>
            <person name="Chapman S.B."/>
            <person name="Goldberg J."/>
            <person name="Griggs A."/>
            <person name="Gujja S."/>
            <person name="Hansen M."/>
            <person name="Howarth C."/>
            <person name="Imamovic A."/>
            <person name="Larimer J."/>
            <person name="McCowen C."/>
            <person name="Montmayeur A."/>
            <person name="Murphy C."/>
            <person name="Neiman D."/>
            <person name="Pearson M."/>
            <person name="Priest M."/>
            <person name="Roberts A."/>
            <person name="Saif S."/>
            <person name="Shea T."/>
            <person name="Sisk P."/>
            <person name="Sykes S."/>
            <person name="Wortman J."/>
            <person name="Nusbaum C."/>
            <person name="Birren B."/>
        </authorList>
    </citation>
    <scope>NUCLEOTIDE SEQUENCE [LARGE SCALE GENOMIC DNA]</scope>
    <source>
        <strain evidence="9 10">ATCC 49720</strain>
    </source>
</reference>
<feature type="transmembrane region" description="Helical" evidence="8">
    <location>
        <begin position="93"/>
        <end position="111"/>
    </location>
</feature>
<evidence type="ECO:0000256" key="2">
    <source>
        <dbReference type="ARBA" id="ARBA00007977"/>
    </source>
</evidence>
<feature type="transmembrane region" description="Helical" evidence="8">
    <location>
        <begin position="29"/>
        <end position="49"/>
    </location>
</feature>
<feature type="transmembrane region" description="Helical" evidence="8">
    <location>
        <begin position="117"/>
        <end position="136"/>
    </location>
</feature>
<dbReference type="PANTHER" id="PTHR30106:SF2">
    <property type="entry name" value="UPF0324 INNER MEMBRANE PROTEIN YEIH"/>
    <property type="match status" value="1"/>
</dbReference>
<evidence type="ECO:0000256" key="7">
    <source>
        <dbReference type="SAM" id="MobiDB-lite"/>
    </source>
</evidence>
<evidence type="ECO:0000256" key="4">
    <source>
        <dbReference type="ARBA" id="ARBA00022692"/>
    </source>
</evidence>
<dbReference type="GO" id="GO:0005886">
    <property type="term" value="C:plasma membrane"/>
    <property type="evidence" value="ECO:0007669"/>
    <property type="project" value="UniProtKB-SubCell"/>
</dbReference>
<name>K8P555_9BRAD</name>
<accession>K8P555</accession>
<dbReference type="AlphaFoldDB" id="K8P555"/>
<evidence type="ECO:0000256" key="6">
    <source>
        <dbReference type="ARBA" id="ARBA00023136"/>
    </source>
</evidence>
<dbReference type="Pfam" id="PF03601">
    <property type="entry name" value="Cons_hypoth698"/>
    <property type="match status" value="1"/>
</dbReference>
<keyword evidence="5 8" id="KW-1133">Transmembrane helix</keyword>
<organism evidence="9 10">
    <name type="scientific">Afipia clevelandensis ATCC 49720</name>
    <dbReference type="NCBI Taxonomy" id="883079"/>
    <lineage>
        <taxon>Bacteria</taxon>
        <taxon>Pseudomonadati</taxon>
        <taxon>Pseudomonadota</taxon>
        <taxon>Alphaproteobacteria</taxon>
        <taxon>Hyphomicrobiales</taxon>
        <taxon>Nitrobacteraceae</taxon>
        <taxon>Afipia</taxon>
    </lineage>
</organism>
<evidence type="ECO:0000256" key="8">
    <source>
        <dbReference type="SAM" id="Phobius"/>
    </source>
</evidence>
<feature type="transmembrane region" description="Helical" evidence="8">
    <location>
        <begin position="301"/>
        <end position="320"/>
    </location>
</feature>
<evidence type="ECO:0000313" key="10">
    <source>
        <dbReference type="Proteomes" id="UP000001095"/>
    </source>
</evidence>
<keyword evidence="10" id="KW-1185">Reference proteome</keyword>
<dbReference type="InterPro" id="IPR018383">
    <property type="entry name" value="UPF0324_pro"/>
</dbReference>
<keyword evidence="6 8" id="KW-0472">Membrane</keyword>
<dbReference type="HOGENOM" id="CLU_033541_1_1_5"/>
<dbReference type="Proteomes" id="UP000001095">
    <property type="component" value="Unassembled WGS sequence"/>
</dbReference>
<feature type="transmembrane region" description="Helical" evidence="8">
    <location>
        <begin position="175"/>
        <end position="195"/>
    </location>
</feature>
<gene>
    <name evidence="9" type="ORF">HMPREF9696_02698</name>
</gene>
<feature type="transmembrane region" description="Helical" evidence="8">
    <location>
        <begin position="148"/>
        <end position="169"/>
    </location>
</feature>
<proteinExistence type="inferred from homology"/>
<dbReference type="RefSeq" id="WP_002713567.1">
    <property type="nucleotide sequence ID" value="NZ_KB375281.1"/>
</dbReference>
<dbReference type="EMBL" id="AGWY01000012">
    <property type="protein sequence ID" value="EKS33578.1"/>
    <property type="molecule type" value="Genomic_DNA"/>
</dbReference>
<keyword evidence="3" id="KW-1003">Cell membrane</keyword>
<protein>
    <submittedName>
        <fullName evidence="9">Uncharacterized protein</fullName>
    </submittedName>
</protein>
<evidence type="ECO:0000256" key="5">
    <source>
        <dbReference type="ARBA" id="ARBA00022989"/>
    </source>
</evidence>